<dbReference type="Gene3D" id="2.40.160.10">
    <property type="entry name" value="Porin"/>
    <property type="match status" value="1"/>
</dbReference>
<dbReference type="AlphaFoldDB" id="A0A3B1C153"/>
<dbReference type="InterPro" id="IPR023614">
    <property type="entry name" value="Porin_dom_sf"/>
</dbReference>
<evidence type="ECO:0000313" key="2">
    <source>
        <dbReference type="EMBL" id="VAX10637.1"/>
    </source>
</evidence>
<dbReference type="Pfam" id="PF07396">
    <property type="entry name" value="Porin_O_P"/>
    <property type="match status" value="1"/>
</dbReference>
<sequence>MKKDLSPLGLSLLLVSAASSSFAGSQPVSLEEMQAQINQLQQQLLEIQTQMVAQQKEAKSAPSNLNDVKISFKPGPKIESADGEYSMQIGGRVKFDATFFDDDKADHSDGTEIRSARLFVAGKLGKDWSYKFQNEFIGKSGDTPATYDSKIKSAYIAYTGIDYVKIIMGQTKQPFGLEYQTSSRFTTFLERASLTALSPGYGIGLGVSTYGKNWTFMGGLYGEDVSYSGDSDEGYSVTARATYAPITGKTEALHFGISGSYREPGSDSDPVTFKSKAETHQASQYSVKTDKMKGVDDYSLLAFESAWVYGPFSMQGEYTIADVNRGSASDPTFDGYYGQVSYFLTGESLNYLGKYGKFGRITPKSRFSLGSGGLGAWEIAARYSNLDLNDGDITGGEMENWTFALNWYPTPYFRLMANYIVVDTDSDAYPTPNDAPDIFALRTQVDF</sequence>
<dbReference type="SUPFAM" id="SSF56935">
    <property type="entry name" value="Porins"/>
    <property type="match status" value="1"/>
</dbReference>
<proteinExistence type="predicted"/>
<dbReference type="InterPro" id="IPR010870">
    <property type="entry name" value="Porin_O/P"/>
</dbReference>
<gene>
    <name evidence="2" type="ORF">MNBD_GAMMA26-2384</name>
</gene>
<protein>
    <submittedName>
        <fullName evidence="2">Phosphate-specific outer membrane porin OprP Pyrophosphate-specific outer membrane porin OprO</fullName>
    </submittedName>
</protein>
<dbReference type="EMBL" id="UOFX01000076">
    <property type="protein sequence ID" value="VAX10637.1"/>
    <property type="molecule type" value="Genomic_DNA"/>
</dbReference>
<accession>A0A3B1C153</accession>
<organism evidence="2">
    <name type="scientific">hydrothermal vent metagenome</name>
    <dbReference type="NCBI Taxonomy" id="652676"/>
    <lineage>
        <taxon>unclassified sequences</taxon>
        <taxon>metagenomes</taxon>
        <taxon>ecological metagenomes</taxon>
    </lineage>
</organism>
<name>A0A3B1C153_9ZZZZ</name>
<feature type="coiled-coil region" evidence="1">
    <location>
        <begin position="30"/>
        <end position="57"/>
    </location>
</feature>
<evidence type="ECO:0000256" key="1">
    <source>
        <dbReference type="SAM" id="Coils"/>
    </source>
</evidence>
<reference evidence="2" key="1">
    <citation type="submission" date="2018-06" db="EMBL/GenBank/DDBJ databases">
        <authorList>
            <person name="Zhirakovskaya E."/>
        </authorList>
    </citation>
    <scope>NUCLEOTIDE SEQUENCE</scope>
</reference>
<keyword evidence="1" id="KW-0175">Coiled coil</keyword>